<accession>A0A9Q0QSM4</accession>
<proteinExistence type="predicted"/>
<dbReference type="AlphaFoldDB" id="A0A9Q0QSM4"/>
<protein>
    <submittedName>
        <fullName evidence="2">Uncharacterized protein</fullName>
    </submittedName>
</protein>
<evidence type="ECO:0000313" key="2">
    <source>
        <dbReference type="EMBL" id="KAJ4970244.1"/>
    </source>
</evidence>
<name>A0A9Q0QSM4_9MAGN</name>
<feature type="signal peptide" evidence="1">
    <location>
        <begin position="1"/>
        <end position="15"/>
    </location>
</feature>
<comment type="caution">
    <text evidence="2">The sequence shown here is derived from an EMBL/GenBank/DDBJ whole genome shotgun (WGS) entry which is preliminary data.</text>
</comment>
<organism evidence="2 3">
    <name type="scientific">Protea cynaroides</name>
    <dbReference type="NCBI Taxonomy" id="273540"/>
    <lineage>
        <taxon>Eukaryota</taxon>
        <taxon>Viridiplantae</taxon>
        <taxon>Streptophyta</taxon>
        <taxon>Embryophyta</taxon>
        <taxon>Tracheophyta</taxon>
        <taxon>Spermatophyta</taxon>
        <taxon>Magnoliopsida</taxon>
        <taxon>Proteales</taxon>
        <taxon>Proteaceae</taxon>
        <taxon>Protea</taxon>
    </lineage>
</organism>
<keyword evidence="3" id="KW-1185">Reference proteome</keyword>
<keyword evidence="1" id="KW-0732">Signal</keyword>
<evidence type="ECO:0000256" key="1">
    <source>
        <dbReference type="SAM" id="SignalP"/>
    </source>
</evidence>
<evidence type="ECO:0000313" key="3">
    <source>
        <dbReference type="Proteomes" id="UP001141806"/>
    </source>
</evidence>
<gene>
    <name evidence="2" type="ORF">NE237_003343</name>
</gene>
<dbReference type="EMBL" id="JAMYWD010000005">
    <property type="protein sequence ID" value="KAJ4970244.1"/>
    <property type="molecule type" value="Genomic_DNA"/>
</dbReference>
<reference evidence="2" key="1">
    <citation type="journal article" date="2023" name="Plant J.">
        <title>The genome of the king protea, Protea cynaroides.</title>
        <authorList>
            <person name="Chang J."/>
            <person name="Duong T.A."/>
            <person name="Schoeman C."/>
            <person name="Ma X."/>
            <person name="Roodt D."/>
            <person name="Barker N."/>
            <person name="Li Z."/>
            <person name="Van de Peer Y."/>
            <person name="Mizrachi E."/>
        </authorList>
    </citation>
    <scope>NUCLEOTIDE SEQUENCE</scope>
    <source>
        <tissue evidence="2">Young leaves</tissue>
    </source>
</reference>
<feature type="chain" id="PRO_5040435116" evidence="1">
    <location>
        <begin position="16"/>
        <end position="204"/>
    </location>
</feature>
<sequence length="204" mass="22996">MGTFLFLLLSFETYALMVTKPFHSSSYASPASVGCFPCISWYQIAIVSTWFGDWISSMADQRITEIEPTVDGFLGVHENSADLIGRFLMDEVIMNSRMSYSCVGETDIGSNFKISAEWVFSSRPKIGALVWNIFLIRKFLFMEGMQQRSSVVLMADHGQRSWIQLLGEKYLTGSAFLRIFYPSIRNFSLLGHSIISVMCLLSSA</sequence>
<dbReference type="Proteomes" id="UP001141806">
    <property type="component" value="Unassembled WGS sequence"/>
</dbReference>